<dbReference type="Proteomes" id="UP000035068">
    <property type="component" value="Unassembled WGS sequence"/>
</dbReference>
<dbReference type="EMBL" id="JWJD01000003">
    <property type="protein sequence ID" value="KIH76674.1"/>
    <property type="molecule type" value="Genomic_DNA"/>
</dbReference>
<proteinExistence type="predicted"/>
<gene>
    <name evidence="1" type="ORF">GFER_11010</name>
</gene>
<name>A0A0C2DTB0_9BACT</name>
<comment type="caution">
    <text evidence="1">The sequence shown here is derived from an EMBL/GenBank/DDBJ whole genome shotgun (WGS) entry which is preliminary data.</text>
</comment>
<sequence length="143" mass="15828">MLPIRVNSNNTHSVYLDIHHVALPDRGGSDYLVISAILGDGWYEGEVAVEIGSRVCVTFADQYLDEQRIAPFFERIERAELEQAILAAVSALMFSVGKPGARQKVLAYRHDDRILHFSGKTRRRTAPTKRTATCRSGAQAATA</sequence>
<keyword evidence="2" id="KW-1185">Reference proteome</keyword>
<evidence type="ECO:0000313" key="2">
    <source>
        <dbReference type="Proteomes" id="UP000035068"/>
    </source>
</evidence>
<evidence type="ECO:0000313" key="1">
    <source>
        <dbReference type="EMBL" id="KIH76674.1"/>
    </source>
</evidence>
<organism evidence="1 2">
    <name type="scientific">Geoalkalibacter ferrihydriticus DSM 17813</name>
    <dbReference type="NCBI Taxonomy" id="1121915"/>
    <lineage>
        <taxon>Bacteria</taxon>
        <taxon>Pseudomonadati</taxon>
        <taxon>Thermodesulfobacteriota</taxon>
        <taxon>Desulfuromonadia</taxon>
        <taxon>Desulfuromonadales</taxon>
        <taxon>Geoalkalibacteraceae</taxon>
        <taxon>Geoalkalibacter</taxon>
    </lineage>
</organism>
<accession>A0A0C2DTB0</accession>
<protein>
    <submittedName>
        <fullName evidence="1">Uncharacterized protein</fullName>
    </submittedName>
</protein>
<dbReference type="RefSeq" id="WP_040099427.1">
    <property type="nucleotide sequence ID" value="NZ_JWJD01000003.1"/>
</dbReference>
<dbReference type="AlphaFoldDB" id="A0A0C2DTB0"/>
<reference evidence="1 2" key="1">
    <citation type="submission" date="2014-12" db="EMBL/GenBank/DDBJ databases">
        <title>Genomes of Geoalkalibacter ferrihydriticus and Geoalkalibacter subterraneus, two haloalkaliphilic metal-reducing members of the Geobacteraceae.</title>
        <authorList>
            <person name="Badalamenti J.P."/>
            <person name="Torres C.I."/>
            <person name="Krajmalnik-Brown R."/>
            <person name="Bond D.R."/>
        </authorList>
    </citation>
    <scope>NUCLEOTIDE SEQUENCE [LARGE SCALE GENOMIC DNA]</scope>
    <source>
        <strain evidence="1 2">DSM 17813</strain>
    </source>
</reference>